<protein>
    <submittedName>
        <fullName evidence="2">Pentatricopeptide repeat-containing protein</fullName>
    </submittedName>
</protein>
<feature type="compositionally biased region" description="Polar residues" evidence="1">
    <location>
        <begin position="35"/>
        <end position="44"/>
    </location>
</feature>
<sequence length="86" mass="9550">MATVFPTRPPETPYPGTLEPRISTVSLLLYRRGTPSANPQSTIKTLLRPNLHPPSTKTTSKTFKPTNLIRKHLNSNSTTDTQNYGT</sequence>
<feature type="compositionally biased region" description="Low complexity" evidence="1">
    <location>
        <begin position="53"/>
        <end position="62"/>
    </location>
</feature>
<reference evidence="3" key="1">
    <citation type="submission" date="2013-09" db="EMBL/GenBank/DDBJ databases">
        <title>Corchorus olitorius genome sequencing.</title>
        <authorList>
            <person name="Alam M."/>
            <person name="Haque M.S."/>
            <person name="Islam M.S."/>
            <person name="Emdad E.M."/>
            <person name="Islam M.M."/>
            <person name="Ahmed B."/>
            <person name="Halim A."/>
            <person name="Hossen Q.M.M."/>
            <person name="Hossain M.Z."/>
            <person name="Ahmed R."/>
            <person name="Khan M.M."/>
            <person name="Islam R."/>
            <person name="Rashid M.M."/>
            <person name="Khan S.A."/>
            <person name="Rahman M.S."/>
            <person name="Alam M."/>
            <person name="Yahiya A.S."/>
            <person name="Khan M.S."/>
            <person name="Azam M.S."/>
            <person name="Haque T."/>
            <person name="Lashkar M.Z.H."/>
            <person name="Akhand A.I."/>
            <person name="Morshed G."/>
            <person name="Roy S."/>
            <person name="Uddin K.S."/>
            <person name="Rabeya T."/>
            <person name="Hossain A.S."/>
            <person name="Chowdhury A."/>
            <person name="Snigdha A.R."/>
            <person name="Mortoza M.S."/>
            <person name="Matin S.A."/>
            <person name="Hoque S.M.E."/>
            <person name="Islam M.K."/>
            <person name="Roy D.K."/>
            <person name="Haider R."/>
            <person name="Moosa M.M."/>
            <person name="Elias S.M."/>
            <person name="Hasan A.M."/>
            <person name="Jahan S."/>
            <person name="Shafiuddin M."/>
            <person name="Mahmood N."/>
            <person name="Shommy N.S."/>
        </authorList>
    </citation>
    <scope>NUCLEOTIDE SEQUENCE [LARGE SCALE GENOMIC DNA]</scope>
    <source>
        <strain evidence="3">cv. O-4</strain>
    </source>
</reference>
<dbReference type="AlphaFoldDB" id="A0A1R3KS49"/>
<gene>
    <name evidence="2" type="ORF">COLO4_05015</name>
</gene>
<evidence type="ECO:0000313" key="3">
    <source>
        <dbReference type="Proteomes" id="UP000187203"/>
    </source>
</evidence>
<accession>A0A1R3KS49</accession>
<proteinExistence type="predicted"/>
<comment type="caution">
    <text evidence="2">The sequence shown here is derived from an EMBL/GenBank/DDBJ whole genome shotgun (WGS) entry which is preliminary data.</text>
</comment>
<keyword evidence="3" id="KW-1185">Reference proteome</keyword>
<name>A0A1R3KS49_9ROSI</name>
<dbReference type="Proteomes" id="UP000187203">
    <property type="component" value="Unassembled WGS sequence"/>
</dbReference>
<evidence type="ECO:0000313" key="2">
    <source>
        <dbReference type="EMBL" id="OMP09916.1"/>
    </source>
</evidence>
<organism evidence="2 3">
    <name type="scientific">Corchorus olitorius</name>
    <dbReference type="NCBI Taxonomy" id="93759"/>
    <lineage>
        <taxon>Eukaryota</taxon>
        <taxon>Viridiplantae</taxon>
        <taxon>Streptophyta</taxon>
        <taxon>Embryophyta</taxon>
        <taxon>Tracheophyta</taxon>
        <taxon>Spermatophyta</taxon>
        <taxon>Magnoliopsida</taxon>
        <taxon>eudicotyledons</taxon>
        <taxon>Gunneridae</taxon>
        <taxon>Pentapetalae</taxon>
        <taxon>rosids</taxon>
        <taxon>malvids</taxon>
        <taxon>Malvales</taxon>
        <taxon>Malvaceae</taxon>
        <taxon>Grewioideae</taxon>
        <taxon>Apeibeae</taxon>
        <taxon>Corchorus</taxon>
    </lineage>
</organism>
<dbReference type="EMBL" id="AWUE01012119">
    <property type="protein sequence ID" value="OMP09916.1"/>
    <property type="molecule type" value="Genomic_DNA"/>
</dbReference>
<feature type="region of interest" description="Disordered" evidence="1">
    <location>
        <begin position="34"/>
        <end position="62"/>
    </location>
</feature>
<evidence type="ECO:0000256" key="1">
    <source>
        <dbReference type="SAM" id="MobiDB-lite"/>
    </source>
</evidence>